<feature type="non-terminal residue" evidence="1">
    <location>
        <position position="1"/>
    </location>
</feature>
<accession>A0A0V1E5Z0</accession>
<reference evidence="1 2" key="1">
    <citation type="submission" date="2015-01" db="EMBL/GenBank/DDBJ databases">
        <title>Evolution of Trichinella species and genotypes.</title>
        <authorList>
            <person name="Korhonen P.K."/>
            <person name="Edoardo P."/>
            <person name="Giuseppe L.R."/>
            <person name="Gasser R.B."/>
        </authorList>
    </citation>
    <scope>NUCLEOTIDE SEQUENCE [LARGE SCALE GENOMIC DNA]</scope>
    <source>
        <strain evidence="1">ISS13</strain>
    </source>
</reference>
<dbReference type="EMBL" id="JYDR01000095">
    <property type="protein sequence ID" value="KRY69199.1"/>
    <property type="molecule type" value="Genomic_DNA"/>
</dbReference>
<dbReference type="AlphaFoldDB" id="A0A0V1E5Z0"/>
<sequence length="266" mass="30130">LDLVIGQMDFSVSTGFLSAVWSSVGASAMEDVETDVVMVDDGETDLFKICMLWIGSFWNDDVSSDSVAGVENRAERTRSSRRGSNALRCTNVRSVVAKAPMTTYHTACSHPNSLLIVAHTPVGPCSPNRSNHWFAFRLMNILKLMRSQFRRVNVNLHHHHFQCSQCWLVGFTGDLSCSHCAMYWSCGQWATLSVMKLSVVKFFGSSFCGISRKQQPSALKQLLHHWGGEWTFHLQFLPFKLTYGIGKFHIPNLYQIRYQHIVSYKI</sequence>
<gene>
    <name evidence="1" type="ORF">T4A_4206</name>
</gene>
<comment type="caution">
    <text evidence="1">The sequence shown here is derived from an EMBL/GenBank/DDBJ whole genome shotgun (WGS) entry which is preliminary data.</text>
</comment>
<name>A0A0V1E5Z0_TRIPS</name>
<dbReference type="Proteomes" id="UP000054632">
    <property type="component" value="Unassembled WGS sequence"/>
</dbReference>
<evidence type="ECO:0000313" key="2">
    <source>
        <dbReference type="Proteomes" id="UP000054632"/>
    </source>
</evidence>
<evidence type="ECO:0000313" key="1">
    <source>
        <dbReference type="EMBL" id="KRY69199.1"/>
    </source>
</evidence>
<protein>
    <submittedName>
        <fullName evidence="1">Uncharacterized protein</fullName>
    </submittedName>
</protein>
<organism evidence="1 2">
    <name type="scientific">Trichinella pseudospiralis</name>
    <name type="common">Parasitic roundworm</name>
    <dbReference type="NCBI Taxonomy" id="6337"/>
    <lineage>
        <taxon>Eukaryota</taxon>
        <taxon>Metazoa</taxon>
        <taxon>Ecdysozoa</taxon>
        <taxon>Nematoda</taxon>
        <taxon>Enoplea</taxon>
        <taxon>Dorylaimia</taxon>
        <taxon>Trichinellida</taxon>
        <taxon>Trichinellidae</taxon>
        <taxon>Trichinella</taxon>
    </lineage>
</organism>
<proteinExistence type="predicted"/>